<dbReference type="Gene3D" id="3.90.550.10">
    <property type="entry name" value="Spore Coat Polysaccharide Biosynthesis Protein SpsA, Chain A"/>
    <property type="match status" value="1"/>
</dbReference>
<name>A0A4Q7KB36_9PSEU</name>
<sequence>MRFAVLVVAKAPVAGLAKTRLCPPATPDQAAEIAATALLDTLDAALSTPDSQTVVALTGDLGAAQRKYELAGWLARTTVIDQRGDRFGERLANAHADTMALLPDTPVVQIGMDTPQVTPALLTGAADALAEAPAVLGHAEDGGWWALGLRCPADARVLARIPMSTPDTGRHTEWALRTALGEVRRLPVLSDVDTMTDAVAVARLTGGRFAEAVAAVAGVRAGVVAR</sequence>
<dbReference type="InterPro" id="IPR018641">
    <property type="entry name" value="Trfase_1_rSAM/seldom-assoc"/>
</dbReference>
<dbReference type="OrthoDB" id="9798250at2"/>
<organism evidence="1 2">
    <name type="scientific">Herbihabitans rhizosphaerae</name>
    <dbReference type="NCBI Taxonomy" id="1872711"/>
    <lineage>
        <taxon>Bacteria</taxon>
        <taxon>Bacillati</taxon>
        <taxon>Actinomycetota</taxon>
        <taxon>Actinomycetes</taxon>
        <taxon>Pseudonocardiales</taxon>
        <taxon>Pseudonocardiaceae</taxon>
        <taxon>Herbihabitans</taxon>
    </lineage>
</organism>
<evidence type="ECO:0000313" key="2">
    <source>
        <dbReference type="Proteomes" id="UP000294257"/>
    </source>
</evidence>
<dbReference type="AlphaFoldDB" id="A0A4Q7KB36"/>
<reference evidence="1 2" key="1">
    <citation type="submission" date="2019-02" db="EMBL/GenBank/DDBJ databases">
        <title>Genomic Encyclopedia of Type Strains, Phase IV (KMG-IV): sequencing the most valuable type-strain genomes for metagenomic binning, comparative biology and taxonomic classification.</title>
        <authorList>
            <person name="Goeker M."/>
        </authorList>
    </citation>
    <scope>NUCLEOTIDE SEQUENCE [LARGE SCALE GENOMIC DNA]</scope>
    <source>
        <strain evidence="1 2">DSM 101727</strain>
    </source>
</reference>
<dbReference type="RefSeq" id="WP_130348803.1">
    <property type="nucleotide sequence ID" value="NZ_SGWQ01000019.1"/>
</dbReference>
<dbReference type="PANTHER" id="PTHR36529">
    <property type="entry name" value="SLL1095 PROTEIN"/>
    <property type="match status" value="1"/>
</dbReference>
<evidence type="ECO:0000313" key="1">
    <source>
        <dbReference type="EMBL" id="RZS29677.1"/>
    </source>
</evidence>
<evidence type="ECO:0008006" key="3">
    <source>
        <dbReference type="Google" id="ProtNLM"/>
    </source>
</evidence>
<gene>
    <name evidence="1" type="ORF">EV193_11982</name>
</gene>
<keyword evidence="2" id="KW-1185">Reference proteome</keyword>
<dbReference type="SUPFAM" id="SSF53448">
    <property type="entry name" value="Nucleotide-diphospho-sugar transferases"/>
    <property type="match status" value="1"/>
</dbReference>
<dbReference type="Proteomes" id="UP000294257">
    <property type="component" value="Unassembled WGS sequence"/>
</dbReference>
<dbReference type="EMBL" id="SGWQ01000019">
    <property type="protein sequence ID" value="RZS29677.1"/>
    <property type="molecule type" value="Genomic_DNA"/>
</dbReference>
<dbReference type="InterPro" id="IPR029044">
    <property type="entry name" value="Nucleotide-diphossugar_trans"/>
</dbReference>
<protein>
    <recommendedName>
        <fullName evidence="3">Glycosyltransferase A (GT-A) superfamily protein (DUF2064 family)</fullName>
    </recommendedName>
</protein>
<comment type="caution">
    <text evidence="1">The sequence shown here is derived from an EMBL/GenBank/DDBJ whole genome shotgun (WGS) entry which is preliminary data.</text>
</comment>
<dbReference type="Pfam" id="PF09837">
    <property type="entry name" value="DUF2064"/>
    <property type="match status" value="1"/>
</dbReference>
<proteinExistence type="predicted"/>
<accession>A0A4Q7KB36</accession>
<dbReference type="PANTHER" id="PTHR36529:SF1">
    <property type="entry name" value="GLYCOSYLTRANSFERASE"/>
    <property type="match status" value="1"/>
</dbReference>